<evidence type="ECO:0000256" key="1">
    <source>
        <dbReference type="SAM" id="SignalP"/>
    </source>
</evidence>
<dbReference type="EMBL" id="CP072133">
    <property type="protein sequence ID" value="QTH72236.1"/>
    <property type="molecule type" value="Genomic_DNA"/>
</dbReference>
<dbReference type="Proteomes" id="UP000664904">
    <property type="component" value="Chromosome"/>
</dbReference>
<sequence length="180" mass="19896">MKNLLGCVLALTSCTTLANWGVTGDITNMRIEKQNAQIVTAGVSFDIPTDFQSIKIVPILRFGTGINSFGYTETEDGKPVLAKDGKPVRHNISVDYFAALSIRSTYQATEAFSIFVQPTYARTIGDVKQVGTKNKASYQANDNGFGIGFGYKVDQHSNIEISYEDFDEMSLVNLSYRYTF</sequence>
<dbReference type="InterPro" id="IPR011250">
    <property type="entry name" value="OMP/PagP_B-barrel"/>
</dbReference>
<gene>
    <name evidence="2" type="ORF">J5O05_04995</name>
</gene>
<dbReference type="SUPFAM" id="SSF56925">
    <property type="entry name" value="OMPA-like"/>
    <property type="match status" value="1"/>
</dbReference>
<keyword evidence="1" id="KW-0732">Signal</keyword>
<dbReference type="AlphaFoldDB" id="A0A975HLM1"/>
<reference evidence="2" key="1">
    <citation type="submission" date="2021-03" db="EMBL/GenBank/DDBJ databases">
        <title>Complete Genome of Pseudoalteromonas xiamenensis STKMTI.2, a new potential marine bacterium producing anti-Vibrio compounds.</title>
        <authorList>
            <person name="Handayani D.P."/>
            <person name="Isnansetyo A."/>
            <person name="Istiqomah I."/>
            <person name="Jumina J."/>
        </authorList>
    </citation>
    <scope>NUCLEOTIDE SEQUENCE</scope>
    <source>
        <strain evidence="2">STKMTI.2</strain>
    </source>
</reference>
<keyword evidence="3" id="KW-1185">Reference proteome</keyword>
<dbReference type="Gene3D" id="2.40.160.20">
    <property type="match status" value="1"/>
</dbReference>
<evidence type="ECO:0008006" key="4">
    <source>
        <dbReference type="Google" id="ProtNLM"/>
    </source>
</evidence>
<accession>A0A975HLM1</accession>
<name>A0A975HLM1_9GAMM</name>
<feature type="signal peptide" evidence="1">
    <location>
        <begin position="1"/>
        <end position="18"/>
    </location>
</feature>
<dbReference type="KEGG" id="pxi:J5O05_04995"/>
<dbReference type="RefSeq" id="WP_208843858.1">
    <property type="nucleotide sequence ID" value="NZ_CP072133.1"/>
</dbReference>
<proteinExistence type="predicted"/>
<evidence type="ECO:0000313" key="2">
    <source>
        <dbReference type="EMBL" id="QTH72236.1"/>
    </source>
</evidence>
<organism evidence="2 3">
    <name type="scientific">Pseudoalteromonas xiamenensis</name>
    <dbReference type="NCBI Taxonomy" id="882626"/>
    <lineage>
        <taxon>Bacteria</taxon>
        <taxon>Pseudomonadati</taxon>
        <taxon>Pseudomonadota</taxon>
        <taxon>Gammaproteobacteria</taxon>
        <taxon>Alteromonadales</taxon>
        <taxon>Pseudoalteromonadaceae</taxon>
        <taxon>Pseudoalteromonas</taxon>
    </lineage>
</organism>
<protein>
    <recommendedName>
        <fullName evidence="4">Outer membrane protein beta-barrel domain-containing protein</fullName>
    </recommendedName>
</protein>
<feature type="chain" id="PRO_5037813122" description="Outer membrane protein beta-barrel domain-containing protein" evidence="1">
    <location>
        <begin position="19"/>
        <end position="180"/>
    </location>
</feature>
<evidence type="ECO:0000313" key="3">
    <source>
        <dbReference type="Proteomes" id="UP000664904"/>
    </source>
</evidence>